<keyword evidence="1" id="KW-1133">Transmembrane helix</keyword>
<keyword evidence="1" id="KW-0472">Membrane</keyword>
<feature type="transmembrane region" description="Helical" evidence="1">
    <location>
        <begin position="64"/>
        <end position="86"/>
    </location>
</feature>
<accession>A0A7W9MS20</accession>
<dbReference type="RefSeq" id="WP_184793938.1">
    <property type="nucleotide sequence ID" value="NZ_JACHMY010000001.1"/>
</dbReference>
<proteinExistence type="predicted"/>
<dbReference type="AlphaFoldDB" id="A0A7W9MS20"/>
<sequence>MDHQIAAARRMPARQILTALTWLVVNVVFAYLLLYPLGLAELILRHVLAGLLDAPWSPFEGDPVDLQAAVVGTVLLGVPLLGLVVAVNRGIRRTRGVWFWPATTVVLVAPTVVSGVLNLTLAEAFGQGVLW</sequence>
<dbReference type="EMBL" id="JACHMY010000001">
    <property type="protein sequence ID" value="MBB5834134.1"/>
    <property type="molecule type" value="Genomic_DNA"/>
</dbReference>
<evidence type="ECO:0000313" key="3">
    <source>
        <dbReference type="Proteomes" id="UP000549971"/>
    </source>
</evidence>
<organism evidence="2 3">
    <name type="scientific">Kribbella italica</name>
    <dbReference type="NCBI Taxonomy" id="1540520"/>
    <lineage>
        <taxon>Bacteria</taxon>
        <taxon>Bacillati</taxon>
        <taxon>Actinomycetota</taxon>
        <taxon>Actinomycetes</taxon>
        <taxon>Propionibacteriales</taxon>
        <taxon>Kribbellaceae</taxon>
        <taxon>Kribbella</taxon>
    </lineage>
</organism>
<evidence type="ECO:0000313" key="2">
    <source>
        <dbReference type="EMBL" id="MBB5834134.1"/>
    </source>
</evidence>
<protein>
    <submittedName>
        <fullName evidence="2">Uncharacterized protein</fullName>
    </submittedName>
</protein>
<dbReference type="Proteomes" id="UP000549971">
    <property type="component" value="Unassembled WGS sequence"/>
</dbReference>
<feature type="transmembrane region" description="Helical" evidence="1">
    <location>
        <begin position="98"/>
        <end position="121"/>
    </location>
</feature>
<feature type="transmembrane region" description="Helical" evidence="1">
    <location>
        <begin position="20"/>
        <end position="44"/>
    </location>
</feature>
<evidence type="ECO:0000256" key="1">
    <source>
        <dbReference type="SAM" id="Phobius"/>
    </source>
</evidence>
<keyword evidence="3" id="KW-1185">Reference proteome</keyword>
<keyword evidence="1" id="KW-0812">Transmembrane</keyword>
<name>A0A7W9MS20_9ACTN</name>
<gene>
    <name evidence="2" type="ORF">HDA39_000868</name>
</gene>
<comment type="caution">
    <text evidence="2">The sequence shown here is derived from an EMBL/GenBank/DDBJ whole genome shotgun (WGS) entry which is preliminary data.</text>
</comment>
<reference evidence="2 3" key="1">
    <citation type="submission" date="2020-08" db="EMBL/GenBank/DDBJ databases">
        <title>Sequencing the genomes of 1000 actinobacteria strains.</title>
        <authorList>
            <person name="Klenk H.-P."/>
        </authorList>
    </citation>
    <scope>NUCLEOTIDE SEQUENCE [LARGE SCALE GENOMIC DNA]</scope>
    <source>
        <strain evidence="2 3">DSM 28967</strain>
    </source>
</reference>